<proteinExistence type="predicted"/>
<comment type="caution">
    <text evidence="3">The sequence shown here is derived from an EMBL/GenBank/DDBJ whole genome shotgun (WGS) entry which is preliminary data.</text>
</comment>
<evidence type="ECO:0000259" key="2">
    <source>
        <dbReference type="Pfam" id="PF00622"/>
    </source>
</evidence>
<dbReference type="AlphaFoldDB" id="A0AAV4VA61"/>
<accession>A0AAV4VA61</accession>
<evidence type="ECO:0000313" key="3">
    <source>
        <dbReference type="EMBL" id="GIY66529.1"/>
    </source>
</evidence>
<dbReference type="Pfam" id="PF00622">
    <property type="entry name" value="SPRY"/>
    <property type="match status" value="1"/>
</dbReference>
<organism evidence="3 4">
    <name type="scientific">Caerostris extrusa</name>
    <name type="common">Bark spider</name>
    <name type="synonym">Caerostris bankana</name>
    <dbReference type="NCBI Taxonomy" id="172846"/>
    <lineage>
        <taxon>Eukaryota</taxon>
        <taxon>Metazoa</taxon>
        <taxon>Ecdysozoa</taxon>
        <taxon>Arthropoda</taxon>
        <taxon>Chelicerata</taxon>
        <taxon>Arachnida</taxon>
        <taxon>Araneae</taxon>
        <taxon>Araneomorphae</taxon>
        <taxon>Entelegynae</taxon>
        <taxon>Araneoidea</taxon>
        <taxon>Araneidae</taxon>
        <taxon>Caerostris</taxon>
    </lineage>
</organism>
<feature type="transmembrane region" description="Helical" evidence="1">
    <location>
        <begin position="148"/>
        <end position="167"/>
    </location>
</feature>
<dbReference type="InterPro" id="IPR003877">
    <property type="entry name" value="SPRY_dom"/>
</dbReference>
<dbReference type="InterPro" id="IPR013320">
    <property type="entry name" value="ConA-like_dom_sf"/>
</dbReference>
<evidence type="ECO:0000313" key="4">
    <source>
        <dbReference type="Proteomes" id="UP001054945"/>
    </source>
</evidence>
<dbReference type="Proteomes" id="UP001054945">
    <property type="component" value="Unassembled WGS sequence"/>
</dbReference>
<keyword evidence="4" id="KW-1185">Reference proteome</keyword>
<dbReference type="InterPro" id="IPR043136">
    <property type="entry name" value="B30.2/SPRY_sf"/>
</dbReference>
<dbReference type="SUPFAM" id="SSF49899">
    <property type="entry name" value="Concanavalin A-like lectins/glucanases"/>
    <property type="match status" value="1"/>
</dbReference>
<keyword evidence="1" id="KW-1133">Transmembrane helix</keyword>
<gene>
    <name evidence="3" type="primary">SPRYD3_2</name>
    <name evidence="3" type="ORF">CEXT_141281</name>
</gene>
<protein>
    <submittedName>
        <fullName evidence="3">SPRY domain-containing protein 3</fullName>
    </submittedName>
</protein>
<name>A0AAV4VA61_CAEEX</name>
<keyword evidence="1" id="KW-0812">Transmembrane</keyword>
<feature type="domain" description="SPRY" evidence="2">
    <location>
        <begin position="198"/>
        <end position="266"/>
    </location>
</feature>
<dbReference type="EMBL" id="BPLR01014128">
    <property type="protein sequence ID" value="GIY66529.1"/>
    <property type="molecule type" value="Genomic_DNA"/>
</dbReference>
<evidence type="ECO:0000256" key="1">
    <source>
        <dbReference type="SAM" id="Phobius"/>
    </source>
</evidence>
<keyword evidence="1" id="KW-0472">Membrane</keyword>
<reference evidence="3 4" key="1">
    <citation type="submission" date="2021-06" db="EMBL/GenBank/DDBJ databases">
        <title>Caerostris extrusa draft genome.</title>
        <authorList>
            <person name="Kono N."/>
            <person name="Arakawa K."/>
        </authorList>
    </citation>
    <scope>NUCLEOTIDE SEQUENCE [LARGE SCALE GENOMIC DNA]</scope>
</reference>
<dbReference type="Gene3D" id="2.60.120.920">
    <property type="match status" value="1"/>
</dbReference>
<sequence length="399" mass="44824">MPVVYKKVSMAECMNCGLGNEDLRQGIIPPGPMFADMILREMQDLKCVDLKTLPSQNEENSSTILSCNQTDNEELVSPAVNNISNAVESSAKEFTDDDIEECKSLSPIKKQTRHIADKHTEVPSIESSIYFLPQNYNKRNPWRRISGFHTAGHWSVFFLILPVRLFITSRSATYPARSSVEKIRFAQAKKPLNYLYSYFSVEILDCDEESSITIGVTRKDYPSKMAPGKMAGSIGFFSDTGSILLRDSVQLDGFKFSKGDTIGCGIIYPPHYKRYADLSTDDNSDGMTDVVLTSLLNKRAIDFVCNVLNLNVQKEESSLPYNNSTDSEPLSESKISNESDYYNENFVESRTQVEIYFTYNMQVIGKVLCHIPIGGYYPTVHVFSKSAILINVDLNPPMS</sequence>